<dbReference type="PANTHER" id="PTHR12558">
    <property type="entry name" value="CELL DIVISION CYCLE 16,23,27"/>
    <property type="match status" value="1"/>
</dbReference>
<dbReference type="InterPro" id="IPR011990">
    <property type="entry name" value="TPR-like_helical_dom_sf"/>
</dbReference>
<sequence length="939" mass="110361">MKILTLIFLSLFLSFYSFGQSDQAKLLNDSKGLIASGRFAEAIELLNRFVAANPQSSEGFYLRGICHEKRGNYERAVYDYRTAIRISPDDKLISENLKRAENDWYRLLYNQIEGYKREIAINPSVAKNYLEIGKCYKNLGEWNEAEIWYDIFLEKEEASADEMLRYAEILAKNNHISKGKSYLKEYVEKYPDDHRLWSRYGYFLYWLGKSKSAENVFTKALQIRPFFKEALDGLDLVKGKKVLYTVNDTTYKFKNGKIDKVYLIDKYMKSLKRNPDNDDLRFKLIEEFIKYDRIEEAYEQLQFLSEKFYNDQKYKELYAVVFTKRNDIIDRQIEDLKNTLIKNPYDKNSLIKLAELLSYRNKSEEAIHFLEEYLTSSDDNEVRFLLAKYLFWNSNFCESKNQLEMLIENNYQIPEAELMLAKIYLWFEVELQRAEYLFEKYLSEIPDDKEAITFLIETNLKLGKFSDAEKIIIDKRQLFTFSEVENFNESIKEFVRLKKLSAENNILEEARAFASEKQYQIAIKKYLEFLNAQPENIQAKSELADVYSANSEFEKSNKIFEEILFSNYDFEIDKKRAKNIFWSKNYSAALREFKRLSLKYPNDVEIKLFLADSYLFTGEQEKARSIYYELLNQSPESYILNQRLVWLGDKPAYTGFNFSLQLIPAANYFNDNQDLTYSGQSFLLRTALTNNFAFGGAIHRGNLSSVSEERNLYLVKGMLNLRISEMINTEASFGQIFFNNSDKQFFADFNFTVDNPDNYFLRGFYKRTDAALELYSPSLVDKRFYLNYIGLELAFYPGLNFIINTRYHLLLPEDKNQGQQFTFRIGNQILRNFSAGYELYYYTFNNNSAFYWSPQDFISHSLWIELKIINSSKTFLKIGGKAGIIPENNYVLSEASGDFGYNFIQNFSFNLYISGGKTYRKETGGYGSFSVISSLLISL</sequence>
<dbReference type="EMBL" id="CP003418">
    <property type="protein sequence ID" value="AFH49735.1"/>
    <property type="molecule type" value="Genomic_DNA"/>
</dbReference>
<feature type="repeat" description="TPR" evidence="1">
    <location>
        <begin position="57"/>
        <end position="90"/>
    </location>
</feature>
<dbReference type="AlphaFoldDB" id="I0AL78"/>
<dbReference type="SUPFAM" id="SSF48452">
    <property type="entry name" value="TPR-like"/>
    <property type="match status" value="3"/>
</dbReference>
<dbReference type="eggNOG" id="COG3118">
    <property type="taxonomic scope" value="Bacteria"/>
</dbReference>
<feature type="chain" id="PRO_5003624518" evidence="2">
    <location>
        <begin position="20"/>
        <end position="939"/>
    </location>
</feature>
<dbReference type="Gene3D" id="1.25.40.10">
    <property type="entry name" value="Tetratricopeptide repeat domain"/>
    <property type="match status" value="5"/>
</dbReference>
<evidence type="ECO:0000313" key="4">
    <source>
        <dbReference type="Proteomes" id="UP000007394"/>
    </source>
</evidence>
<dbReference type="KEGG" id="ial:IALB_2030"/>
<dbReference type="STRING" id="945713.IALB_2030"/>
<keyword evidence="2" id="KW-0732">Signal</keyword>
<evidence type="ECO:0000313" key="3">
    <source>
        <dbReference type="EMBL" id="AFH49735.1"/>
    </source>
</evidence>
<organism evidence="3 4">
    <name type="scientific">Ignavibacterium album (strain DSM 19864 / JCM 16511 / NBRC 101810 / Mat9-16)</name>
    <dbReference type="NCBI Taxonomy" id="945713"/>
    <lineage>
        <taxon>Bacteria</taxon>
        <taxon>Pseudomonadati</taxon>
        <taxon>Ignavibacteriota</taxon>
        <taxon>Ignavibacteria</taxon>
        <taxon>Ignavibacteriales</taxon>
        <taxon>Ignavibacteriaceae</taxon>
        <taxon>Ignavibacterium</taxon>
    </lineage>
</organism>
<dbReference type="PROSITE" id="PS50005">
    <property type="entry name" value="TPR"/>
    <property type="match status" value="1"/>
</dbReference>
<proteinExistence type="predicted"/>
<dbReference type="HOGENOM" id="CLU_290660_0_0_10"/>
<gene>
    <name evidence="3" type="ordered locus">IALB_2030</name>
</gene>
<accession>I0AL78</accession>
<dbReference type="PANTHER" id="PTHR12558:SF13">
    <property type="entry name" value="CELL DIVISION CYCLE PROTEIN 27 HOMOLOG"/>
    <property type="match status" value="1"/>
</dbReference>
<evidence type="ECO:0000256" key="1">
    <source>
        <dbReference type="PROSITE-ProRule" id="PRU00339"/>
    </source>
</evidence>
<keyword evidence="1" id="KW-0802">TPR repeat</keyword>
<evidence type="ECO:0000256" key="2">
    <source>
        <dbReference type="SAM" id="SignalP"/>
    </source>
</evidence>
<dbReference type="OrthoDB" id="9763354at2"/>
<dbReference type="Pfam" id="PF13432">
    <property type="entry name" value="TPR_16"/>
    <property type="match status" value="2"/>
</dbReference>
<dbReference type="Proteomes" id="UP000007394">
    <property type="component" value="Chromosome"/>
</dbReference>
<feature type="signal peptide" evidence="2">
    <location>
        <begin position="1"/>
        <end position="19"/>
    </location>
</feature>
<keyword evidence="4" id="KW-1185">Reference proteome</keyword>
<dbReference type="InterPro" id="IPR019734">
    <property type="entry name" value="TPR_rpt"/>
</dbReference>
<dbReference type="SMART" id="SM00028">
    <property type="entry name" value="TPR"/>
    <property type="match status" value="5"/>
</dbReference>
<protein>
    <submittedName>
        <fullName evidence="3">Tetratricopeptide TPR_2 protein</fullName>
    </submittedName>
</protein>
<name>I0AL78_IGNAJ</name>
<dbReference type="RefSeq" id="WP_014560884.1">
    <property type="nucleotide sequence ID" value="NC_017464.1"/>
</dbReference>
<dbReference type="eggNOG" id="COG0457">
    <property type="taxonomic scope" value="Bacteria"/>
</dbReference>
<reference evidence="3 4" key="1">
    <citation type="journal article" date="2012" name="Front. Microbiol.">
        <title>Complete genome of Ignavibacterium album, a metabolically versatile, flagellated, facultative anaerobe from the phylum Chlorobi.</title>
        <authorList>
            <person name="Liu Z."/>
            <person name="Frigaard N.-U."/>
            <person name="Vogl K."/>
            <person name="Iino T."/>
            <person name="Ohkuma M."/>
            <person name="Overmann J."/>
            <person name="Bryant D.A."/>
        </authorList>
    </citation>
    <scope>NUCLEOTIDE SEQUENCE [LARGE SCALE GENOMIC DNA]</scope>
    <source>
        <strain evidence="4">DSM 19864 / JCM 16511 / NBRC 101810 / Mat9-16</strain>
    </source>
</reference>